<organism evidence="2 3">
    <name type="scientific">Penicillium argentinense</name>
    <dbReference type="NCBI Taxonomy" id="1131581"/>
    <lineage>
        <taxon>Eukaryota</taxon>
        <taxon>Fungi</taxon>
        <taxon>Dikarya</taxon>
        <taxon>Ascomycota</taxon>
        <taxon>Pezizomycotina</taxon>
        <taxon>Eurotiomycetes</taxon>
        <taxon>Eurotiomycetidae</taxon>
        <taxon>Eurotiales</taxon>
        <taxon>Aspergillaceae</taxon>
        <taxon>Penicillium</taxon>
    </lineage>
</organism>
<evidence type="ECO:0000313" key="2">
    <source>
        <dbReference type="EMBL" id="KAJ5090581.1"/>
    </source>
</evidence>
<sequence length="237" mass="26324">MCHKQHPHSPSTNIINIVGAGTTFPRPGPHSPAVPSSKLTPSASTASTVILDPHSETPSSAASSIGSLFSTKRKRTGDSITDELPESVSKNFERLVNLLSHKSEYQPTAATLMSFPLPQIQHQGLRPEPRDGPSPIDEECEGDDTLSITRLDDLYHDRLAMREQLDWECRRIGLRLMRLRELGALKALIGAGSSDEEGNEKEAKEDLWSRGDDDLLVRIRRLELKATEEREGRDRDE</sequence>
<dbReference type="RefSeq" id="XP_056472562.1">
    <property type="nucleotide sequence ID" value="XM_056621756.1"/>
</dbReference>
<evidence type="ECO:0000256" key="1">
    <source>
        <dbReference type="SAM" id="MobiDB-lite"/>
    </source>
</evidence>
<dbReference type="EMBL" id="JAPQKI010000009">
    <property type="protein sequence ID" value="KAJ5090581.1"/>
    <property type="molecule type" value="Genomic_DNA"/>
</dbReference>
<comment type="caution">
    <text evidence="2">The sequence shown here is derived from an EMBL/GenBank/DDBJ whole genome shotgun (WGS) entry which is preliminary data.</text>
</comment>
<name>A0A9W9EZ60_9EURO</name>
<dbReference type="GeneID" id="81360735"/>
<feature type="region of interest" description="Disordered" evidence="1">
    <location>
        <begin position="21"/>
        <end position="45"/>
    </location>
</feature>
<accession>A0A9W9EZ60</accession>
<proteinExistence type="predicted"/>
<feature type="region of interest" description="Disordered" evidence="1">
    <location>
        <begin position="123"/>
        <end position="142"/>
    </location>
</feature>
<reference evidence="2" key="2">
    <citation type="journal article" date="2023" name="IMA Fungus">
        <title>Comparative genomic study of the Penicillium genus elucidates a diverse pangenome and 15 lateral gene transfer events.</title>
        <authorList>
            <person name="Petersen C."/>
            <person name="Sorensen T."/>
            <person name="Nielsen M.R."/>
            <person name="Sondergaard T.E."/>
            <person name="Sorensen J.L."/>
            <person name="Fitzpatrick D.A."/>
            <person name="Frisvad J.C."/>
            <person name="Nielsen K.L."/>
        </authorList>
    </citation>
    <scope>NUCLEOTIDE SEQUENCE</scope>
    <source>
        <strain evidence="2">IBT 30761</strain>
    </source>
</reference>
<dbReference type="Proteomes" id="UP001149074">
    <property type="component" value="Unassembled WGS sequence"/>
</dbReference>
<protein>
    <submittedName>
        <fullName evidence="2">Uncharacterized protein</fullName>
    </submittedName>
</protein>
<evidence type="ECO:0000313" key="3">
    <source>
        <dbReference type="Proteomes" id="UP001149074"/>
    </source>
</evidence>
<gene>
    <name evidence="2" type="ORF">N7532_009265</name>
</gene>
<keyword evidence="3" id="KW-1185">Reference proteome</keyword>
<reference evidence="2" key="1">
    <citation type="submission" date="2022-11" db="EMBL/GenBank/DDBJ databases">
        <authorList>
            <person name="Petersen C."/>
        </authorList>
    </citation>
    <scope>NUCLEOTIDE SEQUENCE</scope>
    <source>
        <strain evidence="2">IBT 30761</strain>
    </source>
</reference>
<dbReference type="AlphaFoldDB" id="A0A9W9EZ60"/>
<dbReference type="OrthoDB" id="4366188at2759"/>